<keyword evidence="3" id="KW-1185">Reference proteome</keyword>
<dbReference type="InterPro" id="IPR037176">
    <property type="entry name" value="Osmotin/thaumatin-like_sf"/>
</dbReference>
<dbReference type="Proteomes" id="UP000078576">
    <property type="component" value="Unassembled WGS sequence"/>
</dbReference>
<accession>A0A194V2A0</accession>
<organism evidence="2 3">
    <name type="scientific">Cytospora mali</name>
    <name type="common">Apple Valsa canker fungus</name>
    <name type="synonym">Valsa mali</name>
    <dbReference type="NCBI Taxonomy" id="578113"/>
    <lineage>
        <taxon>Eukaryota</taxon>
        <taxon>Fungi</taxon>
        <taxon>Dikarya</taxon>
        <taxon>Ascomycota</taxon>
        <taxon>Pezizomycotina</taxon>
        <taxon>Sordariomycetes</taxon>
        <taxon>Sordariomycetidae</taxon>
        <taxon>Diaporthales</taxon>
        <taxon>Cytosporaceae</taxon>
        <taxon>Cytospora</taxon>
    </lineage>
</organism>
<feature type="chain" id="PRO_5008266093" description="Antigenic thaumatin-like protein" evidence="1">
    <location>
        <begin position="25"/>
        <end position="176"/>
    </location>
</feature>
<reference evidence="3" key="1">
    <citation type="submission" date="2014-12" db="EMBL/GenBank/DDBJ databases">
        <title>Genome Sequence of Valsa Canker Pathogens Uncovers a Specific Adaption of Colonization on Woody Bark.</title>
        <authorList>
            <person name="Yin Z."/>
            <person name="Liu H."/>
            <person name="Gao X."/>
            <person name="Li Z."/>
            <person name="Song N."/>
            <person name="Ke X."/>
            <person name="Dai Q."/>
            <person name="Wu Y."/>
            <person name="Sun Y."/>
            <person name="Xu J.-R."/>
            <person name="Kang Z.K."/>
            <person name="Wang L."/>
            <person name="Huang L."/>
        </authorList>
    </citation>
    <scope>NUCLEOTIDE SEQUENCE [LARGE SCALE GENOMIC DNA]</scope>
    <source>
        <strain evidence="3">SXYL134</strain>
    </source>
</reference>
<dbReference type="InterPro" id="IPR006771">
    <property type="entry name" value="CetA-like"/>
</dbReference>
<gene>
    <name evidence="2" type="ORF">VP1G_05395</name>
</gene>
<evidence type="ECO:0000313" key="2">
    <source>
        <dbReference type="EMBL" id="KUI58052.1"/>
    </source>
</evidence>
<protein>
    <recommendedName>
        <fullName evidence="4">Antigenic thaumatin-like protein</fullName>
    </recommendedName>
</protein>
<dbReference type="OrthoDB" id="5144514at2759"/>
<sequence length="176" mass="19204">MLIMHHTIALTLLAFILVIGGTGSFLHVQNHCSFSIYCIGTRSNNAIGNATGIVEVPAGSSWKNPWEAMDNDNGAALKCSPDKTVPDDNQYQLEVTLNGTSWLDLSIFNGEPFTGYERAAYFPGMGSKCRKLDCAPGQHTCEWCPKVGEASCDSPTYIICDTTVADAWMYLCSYDD</sequence>
<evidence type="ECO:0000256" key="1">
    <source>
        <dbReference type="SAM" id="SignalP"/>
    </source>
</evidence>
<dbReference type="SUPFAM" id="SSF49870">
    <property type="entry name" value="Osmotin, thaumatin-like protein"/>
    <property type="match status" value="1"/>
</dbReference>
<proteinExistence type="predicted"/>
<feature type="signal peptide" evidence="1">
    <location>
        <begin position="1"/>
        <end position="24"/>
    </location>
</feature>
<dbReference type="STRING" id="694573.A0A194V2A0"/>
<keyword evidence="1" id="KW-0732">Signal</keyword>
<dbReference type="AlphaFoldDB" id="A0A194V2A0"/>
<name>A0A194V2A0_CYTMA</name>
<evidence type="ECO:0008006" key="4">
    <source>
        <dbReference type="Google" id="ProtNLM"/>
    </source>
</evidence>
<dbReference type="EMBL" id="KN714708">
    <property type="protein sequence ID" value="KUI58052.1"/>
    <property type="molecule type" value="Genomic_DNA"/>
</dbReference>
<evidence type="ECO:0000313" key="3">
    <source>
        <dbReference type="Proteomes" id="UP000078576"/>
    </source>
</evidence>
<dbReference type="Pfam" id="PF04681">
    <property type="entry name" value="Bys1"/>
    <property type="match status" value="1"/>
</dbReference>